<dbReference type="PROSITE" id="PS51257">
    <property type="entry name" value="PROKAR_LIPOPROTEIN"/>
    <property type="match status" value="1"/>
</dbReference>
<dbReference type="RefSeq" id="WP_035128690.1">
    <property type="nucleotide sequence ID" value="NZ_JRHH01000006.1"/>
</dbReference>
<dbReference type="STRING" id="1453498.LG45_15505"/>
<dbReference type="InterPro" id="IPR025645">
    <property type="entry name" value="DUF4349"/>
</dbReference>
<evidence type="ECO:0000313" key="4">
    <source>
        <dbReference type="Proteomes" id="UP000029554"/>
    </source>
</evidence>
<sequence length="300" mass="33852">MKTIPKVGLAILILGIAYSCKQAEESENAALKADYATATTDSTSVISSSAAVQPKNSNRKFVRTADIKFKVKNVAKSTYAIENVTNKFGGFVTYTNLESHINEKSETRVSQDSILETTKFTVDNNITIRVPNTKLDTVIKSIAKEIDFLDSRLIKADDVTLQMLSNKLAQKRSESTEKRIANSIDTKGKKLNQVMDAEETLDTKKEANDNKTIENLSLNDQLNFSTLTINLYQRESIKHELYASEKSINNYRPNLGLQIWDSLKTGWFMLESIVAFIIQLWAIILIIFLGWMGYKKFLKK</sequence>
<accession>A0A095SQ97</accession>
<feature type="domain" description="DUF4349" evidence="2">
    <location>
        <begin position="59"/>
        <end position="289"/>
    </location>
</feature>
<evidence type="ECO:0000259" key="2">
    <source>
        <dbReference type="Pfam" id="PF14257"/>
    </source>
</evidence>
<dbReference type="EMBL" id="JRHH01000006">
    <property type="protein sequence ID" value="KGD66836.1"/>
    <property type="molecule type" value="Genomic_DNA"/>
</dbReference>
<dbReference type="OrthoDB" id="8704559at2"/>
<name>A0A095SQ97_9FLAO</name>
<reference evidence="3 4" key="1">
    <citation type="submission" date="2014-09" db="EMBL/GenBank/DDBJ databases">
        <title>Whole Genome Shotgun of Flavobacterium aquatile LMG 4008.</title>
        <authorList>
            <person name="Gale A.N."/>
            <person name="Pipes S.E."/>
            <person name="Newman J.D."/>
        </authorList>
    </citation>
    <scope>NUCLEOTIDE SEQUENCE [LARGE SCALE GENOMIC DNA]</scope>
    <source>
        <strain evidence="3 4">LMG 4008</strain>
    </source>
</reference>
<keyword evidence="1" id="KW-0812">Transmembrane</keyword>
<dbReference type="eggNOG" id="ENOG502ZCH8">
    <property type="taxonomic scope" value="Bacteria"/>
</dbReference>
<dbReference type="Proteomes" id="UP000029554">
    <property type="component" value="Unassembled WGS sequence"/>
</dbReference>
<protein>
    <recommendedName>
        <fullName evidence="2">DUF4349 domain-containing protein</fullName>
    </recommendedName>
</protein>
<keyword evidence="1" id="KW-0472">Membrane</keyword>
<dbReference type="Pfam" id="PF14257">
    <property type="entry name" value="DUF4349"/>
    <property type="match status" value="1"/>
</dbReference>
<keyword evidence="4" id="KW-1185">Reference proteome</keyword>
<gene>
    <name evidence="3" type="ORF">LG45_15505</name>
</gene>
<comment type="caution">
    <text evidence="3">The sequence shown here is derived from an EMBL/GenBank/DDBJ whole genome shotgun (WGS) entry which is preliminary data.</text>
</comment>
<dbReference type="AlphaFoldDB" id="A0A095SQ97"/>
<keyword evidence="1" id="KW-1133">Transmembrane helix</keyword>
<evidence type="ECO:0000313" key="3">
    <source>
        <dbReference type="EMBL" id="KGD66836.1"/>
    </source>
</evidence>
<feature type="transmembrane region" description="Helical" evidence="1">
    <location>
        <begin position="267"/>
        <end position="294"/>
    </location>
</feature>
<proteinExistence type="predicted"/>
<evidence type="ECO:0000256" key="1">
    <source>
        <dbReference type="SAM" id="Phobius"/>
    </source>
</evidence>
<organism evidence="3 4">
    <name type="scientific">Flavobacterium aquatile LMG 4008 = ATCC 11947</name>
    <dbReference type="NCBI Taxonomy" id="1453498"/>
    <lineage>
        <taxon>Bacteria</taxon>
        <taxon>Pseudomonadati</taxon>
        <taxon>Bacteroidota</taxon>
        <taxon>Flavobacteriia</taxon>
        <taxon>Flavobacteriales</taxon>
        <taxon>Flavobacteriaceae</taxon>
        <taxon>Flavobacterium</taxon>
    </lineage>
</organism>